<dbReference type="RefSeq" id="WP_065309819.1">
    <property type="nucleotide sequence ID" value="NZ_LOCQ01000060.1"/>
</dbReference>
<dbReference type="PATRIC" id="fig|1747903.4.peg.1117"/>
<dbReference type="STRING" id="1747903.ASR47_1003256"/>
<reference evidence="2 3" key="1">
    <citation type="submission" date="2016-04" db="EMBL/GenBank/DDBJ databases">
        <title>Draft genome sequence of Janthinobacterium psychrotolerans sp. nov., isolated from freshwater sediments in Denmark.</title>
        <authorList>
            <person name="Gong X."/>
            <person name="Skrivergaard S."/>
            <person name="Korsgaard B.S."/>
            <person name="Schreiber L."/>
            <person name="Marshall I.P."/>
            <person name="Finster K."/>
            <person name="Schramm A."/>
        </authorList>
    </citation>
    <scope>NUCLEOTIDE SEQUENCE [LARGE SCALE GENOMIC DNA]</scope>
    <source>
        <strain evidence="2 3">S3-2</strain>
    </source>
</reference>
<feature type="domain" description="NAD-dependent epimerase/dehydratase" evidence="1">
    <location>
        <begin position="4"/>
        <end position="234"/>
    </location>
</feature>
<dbReference type="Pfam" id="PF01370">
    <property type="entry name" value="Epimerase"/>
    <property type="match status" value="1"/>
</dbReference>
<comment type="caution">
    <text evidence="2">The sequence shown here is derived from an EMBL/GenBank/DDBJ whole genome shotgun (WGS) entry which is preliminary data.</text>
</comment>
<evidence type="ECO:0000313" key="2">
    <source>
        <dbReference type="EMBL" id="OBV37594.1"/>
    </source>
</evidence>
<dbReference type="Proteomes" id="UP000092713">
    <property type="component" value="Unassembled WGS sequence"/>
</dbReference>
<evidence type="ECO:0000259" key="1">
    <source>
        <dbReference type="Pfam" id="PF01370"/>
    </source>
</evidence>
<dbReference type="AlphaFoldDB" id="A0A1A7BXX1"/>
<dbReference type="InterPro" id="IPR050177">
    <property type="entry name" value="Lipid_A_modif_metabolic_enz"/>
</dbReference>
<organism evidence="2 3">
    <name type="scientific">Janthinobacterium psychrotolerans</name>
    <dbReference type="NCBI Taxonomy" id="1747903"/>
    <lineage>
        <taxon>Bacteria</taxon>
        <taxon>Pseudomonadati</taxon>
        <taxon>Pseudomonadota</taxon>
        <taxon>Betaproteobacteria</taxon>
        <taxon>Burkholderiales</taxon>
        <taxon>Oxalobacteraceae</taxon>
        <taxon>Janthinobacterium</taxon>
    </lineage>
</organism>
<dbReference type="InterPro" id="IPR001509">
    <property type="entry name" value="Epimerase_deHydtase"/>
</dbReference>
<dbReference type="PANTHER" id="PTHR43245">
    <property type="entry name" value="BIFUNCTIONAL POLYMYXIN RESISTANCE PROTEIN ARNA"/>
    <property type="match status" value="1"/>
</dbReference>
<dbReference type="Gene3D" id="3.40.50.720">
    <property type="entry name" value="NAD(P)-binding Rossmann-like Domain"/>
    <property type="match status" value="1"/>
</dbReference>
<sequence>MKRILVTGATGGLGRNAVHFLLAQGVDVRASGRNLAVGRELERMGAQFVPLDLAQATPQQADQLVRGMDAVWHCAALSSPWGLERDFIAANVTATGQLLRAAAASHVARFVHISTPALYFDYRHRHEVPETFRPDRYVNAYARTKAMAEKLVQEAADKHRQMLCVILRPRAIFGPHDQVLIPRLARVLHERGGKLPLPNGGAATIDITYVDNVVHAMWLATLHKTLASGTAFNITNCEPARLCDILRSLFCDHLRQPFEIVSMPYRLLAAVARLMQFGARFTRREPPLTPYSIGALSFDMTLDNAKARKVLGYRPIVSLQDGIARTAQWMRQEAAAHKMAKERNG</sequence>
<dbReference type="EMBL" id="LOCQ01000060">
    <property type="protein sequence ID" value="OBV37594.1"/>
    <property type="molecule type" value="Genomic_DNA"/>
</dbReference>
<evidence type="ECO:0000313" key="3">
    <source>
        <dbReference type="Proteomes" id="UP000092713"/>
    </source>
</evidence>
<dbReference type="SUPFAM" id="SSF51735">
    <property type="entry name" value="NAD(P)-binding Rossmann-fold domains"/>
    <property type="match status" value="1"/>
</dbReference>
<gene>
    <name evidence="2" type="ORF">ASR47_1003256</name>
</gene>
<accession>A0A1A7BXX1</accession>
<dbReference type="InterPro" id="IPR036291">
    <property type="entry name" value="NAD(P)-bd_dom_sf"/>
</dbReference>
<keyword evidence="3" id="KW-1185">Reference proteome</keyword>
<name>A0A1A7BXX1_9BURK</name>
<dbReference type="PANTHER" id="PTHR43245:SF46">
    <property type="entry name" value="NUCLEOSIDE-DIPHOSPHATE-SUGAR EPIMERASE"/>
    <property type="match status" value="1"/>
</dbReference>
<protein>
    <submittedName>
        <fullName evidence="2">Nucleoside-diphosphate-sugar epimerase</fullName>
    </submittedName>
</protein>
<dbReference type="OrthoDB" id="9803892at2"/>
<proteinExistence type="predicted"/>